<sequence length="163" mass="17554">MIPPPLGPIDLDSQQRCHTIAEPSSDFPLGVAPQTQPWHPADHRASPSFPTELGHAQRFLLVLAPITSREGNHTSLTAQTAPSQVLSGVSLHRRHRSTLKAAKLRLGPLRFSTTAVLETPTINPRSRSFLDPMPRCPLPHLLGSGDGDCAGLTTVVLENNGQT</sequence>
<reference evidence="2 3" key="1">
    <citation type="journal article" date="2023" name="G3 (Bethesda)">
        <title>A chromosome-length genome assembly and annotation of blackberry (Rubus argutus, cv. 'Hillquist').</title>
        <authorList>
            <person name="Bruna T."/>
            <person name="Aryal R."/>
            <person name="Dudchenko O."/>
            <person name="Sargent D.J."/>
            <person name="Mead D."/>
            <person name="Buti M."/>
            <person name="Cavallini A."/>
            <person name="Hytonen T."/>
            <person name="Andres J."/>
            <person name="Pham M."/>
            <person name="Weisz D."/>
            <person name="Mascagni F."/>
            <person name="Usai G."/>
            <person name="Natali L."/>
            <person name="Bassil N."/>
            <person name="Fernandez G.E."/>
            <person name="Lomsadze A."/>
            <person name="Armour M."/>
            <person name="Olukolu B."/>
            <person name="Poorten T."/>
            <person name="Britton C."/>
            <person name="Davik J."/>
            <person name="Ashrafi H."/>
            <person name="Aiden E.L."/>
            <person name="Borodovsky M."/>
            <person name="Worthington M."/>
        </authorList>
    </citation>
    <scope>NUCLEOTIDE SEQUENCE [LARGE SCALE GENOMIC DNA]</scope>
    <source>
        <strain evidence="2">PI 553951</strain>
    </source>
</reference>
<gene>
    <name evidence="2" type="ORF">M0R45_006593</name>
</gene>
<dbReference type="Proteomes" id="UP001457282">
    <property type="component" value="Unassembled WGS sequence"/>
</dbReference>
<name>A0AAW1YRC5_RUBAR</name>
<evidence type="ECO:0000313" key="3">
    <source>
        <dbReference type="Proteomes" id="UP001457282"/>
    </source>
</evidence>
<dbReference type="AlphaFoldDB" id="A0AAW1YRC5"/>
<protein>
    <submittedName>
        <fullName evidence="2">Uncharacterized protein</fullName>
    </submittedName>
</protein>
<proteinExistence type="predicted"/>
<dbReference type="EMBL" id="JBEDUW010000001">
    <property type="protein sequence ID" value="KAK9951133.1"/>
    <property type="molecule type" value="Genomic_DNA"/>
</dbReference>
<evidence type="ECO:0000256" key="1">
    <source>
        <dbReference type="SAM" id="MobiDB-lite"/>
    </source>
</evidence>
<feature type="region of interest" description="Disordered" evidence="1">
    <location>
        <begin position="23"/>
        <end position="43"/>
    </location>
</feature>
<evidence type="ECO:0000313" key="2">
    <source>
        <dbReference type="EMBL" id="KAK9951133.1"/>
    </source>
</evidence>
<comment type="caution">
    <text evidence="2">The sequence shown here is derived from an EMBL/GenBank/DDBJ whole genome shotgun (WGS) entry which is preliminary data.</text>
</comment>
<keyword evidence="3" id="KW-1185">Reference proteome</keyword>
<organism evidence="2 3">
    <name type="scientific">Rubus argutus</name>
    <name type="common">Southern blackberry</name>
    <dbReference type="NCBI Taxonomy" id="59490"/>
    <lineage>
        <taxon>Eukaryota</taxon>
        <taxon>Viridiplantae</taxon>
        <taxon>Streptophyta</taxon>
        <taxon>Embryophyta</taxon>
        <taxon>Tracheophyta</taxon>
        <taxon>Spermatophyta</taxon>
        <taxon>Magnoliopsida</taxon>
        <taxon>eudicotyledons</taxon>
        <taxon>Gunneridae</taxon>
        <taxon>Pentapetalae</taxon>
        <taxon>rosids</taxon>
        <taxon>fabids</taxon>
        <taxon>Rosales</taxon>
        <taxon>Rosaceae</taxon>
        <taxon>Rosoideae</taxon>
        <taxon>Rosoideae incertae sedis</taxon>
        <taxon>Rubus</taxon>
    </lineage>
</organism>
<accession>A0AAW1YRC5</accession>